<gene>
    <name evidence="2" type="ORF">ERUC_LOCUS38504</name>
</gene>
<name>A0ABC8LRB9_ERUVS</name>
<evidence type="ECO:0000313" key="2">
    <source>
        <dbReference type="EMBL" id="CAH8386021.1"/>
    </source>
</evidence>
<keyword evidence="1" id="KW-0812">Transmembrane</keyword>
<organism evidence="2 3">
    <name type="scientific">Eruca vesicaria subsp. sativa</name>
    <name type="common">Garden rocket</name>
    <name type="synonym">Eruca sativa</name>
    <dbReference type="NCBI Taxonomy" id="29727"/>
    <lineage>
        <taxon>Eukaryota</taxon>
        <taxon>Viridiplantae</taxon>
        <taxon>Streptophyta</taxon>
        <taxon>Embryophyta</taxon>
        <taxon>Tracheophyta</taxon>
        <taxon>Spermatophyta</taxon>
        <taxon>Magnoliopsida</taxon>
        <taxon>eudicotyledons</taxon>
        <taxon>Gunneridae</taxon>
        <taxon>Pentapetalae</taxon>
        <taxon>rosids</taxon>
        <taxon>malvids</taxon>
        <taxon>Brassicales</taxon>
        <taxon>Brassicaceae</taxon>
        <taxon>Brassiceae</taxon>
        <taxon>Eruca</taxon>
    </lineage>
</organism>
<comment type="caution">
    <text evidence="2">The sequence shown here is derived from an EMBL/GenBank/DDBJ whole genome shotgun (WGS) entry which is preliminary data.</text>
</comment>
<accession>A0ABC8LRB9</accession>
<evidence type="ECO:0000313" key="3">
    <source>
        <dbReference type="Proteomes" id="UP001642260"/>
    </source>
</evidence>
<evidence type="ECO:0000256" key="1">
    <source>
        <dbReference type="SAM" id="Phobius"/>
    </source>
</evidence>
<proteinExistence type="predicted"/>
<keyword evidence="3" id="KW-1185">Reference proteome</keyword>
<protein>
    <submittedName>
        <fullName evidence="2">Uncharacterized protein</fullName>
    </submittedName>
</protein>
<feature type="transmembrane region" description="Helical" evidence="1">
    <location>
        <begin position="56"/>
        <end position="77"/>
    </location>
</feature>
<dbReference type="PANTHER" id="PTHR37900:SF7">
    <property type="entry name" value="SECRETED PROTEIN"/>
    <property type="match status" value="1"/>
</dbReference>
<dbReference type="EMBL" id="CAKOAT010694042">
    <property type="protein sequence ID" value="CAH8386021.1"/>
    <property type="molecule type" value="Genomic_DNA"/>
</dbReference>
<reference evidence="2 3" key="1">
    <citation type="submission" date="2022-03" db="EMBL/GenBank/DDBJ databases">
        <authorList>
            <person name="Macdonald S."/>
            <person name="Ahmed S."/>
            <person name="Newling K."/>
        </authorList>
    </citation>
    <scope>NUCLEOTIDE SEQUENCE [LARGE SCALE GENOMIC DNA]</scope>
</reference>
<dbReference type="PANTHER" id="PTHR37900">
    <property type="match status" value="1"/>
</dbReference>
<sequence length="85" mass="9274">MVIVPLLSSTMKLVTSLAAKPVASVSALLFYGGLLPRNLQLERLTGREFSIDGNDYLVRFIHSLCGGTVVSDIYGWMGPIRSMKT</sequence>
<feature type="transmembrane region" description="Helical" evidence="1">
    <location>
        <begin position="13"/>
        <end position="35"/>
    </location>
</feature>
<dbReference type="AlphaFoldDB" id="A0ABC8LRB9"/>
<keyword evidence="1" id="KW-1133">Transmembrane helix</keyword>
<dbReference type="Proteomes" id="UP001642260">
    <property type="component" value="Unassembled WGS sequence"/>
</dbReference>
<keyword evidence="1" id="KW-0472">Membrane</keyword>